<gene>
    <name evidence="7" type="ORF">FYJ68_04915</name>
</gene>
<dbReference type="Pfam" id="PF00849">
    <property type="entry name" value="PseudoU_synth_2"/>
    <property type="match status" value="1"/>
</dbReference>
<dbReference type="AlphaFoldDB" id="A0A6N7XMI0"/>
<comment type="similarity">
    <text evidence="2">Belongs to the pseudouridine synthase RluA family.</text>
</comment>
<dbReference type="PANTHER" id="PTHR21600">
    <property type="entry name" value="MITOCHONDRIAL RNA PSEUDOURIDINE SYNTHASE"/>
    <property type="match status" value="1"/>
</dbReference>
<organism evidence="7 8">
    <name type="scientific">Olsenella porci</name>
    <dbReference type="NCBI Taxonomy" id="2652279"/>
    <lineage>
        <taxon>Bacteria</taxon>
        <taxon>Bacillati</taxon>
        <taxon>Actinomycetota</taxon>
        <taxon>Coriobacteriia</taxon>
        <taxon>Coriobacteriales</taxon>
        <taxon>Atopobiaceae</taxon>
        <taxon>Olsenella</taxon>
    </lineage>
</organism>
<protein>
    <recommendedName>
        <fullName evidence="4">RNA pseudouridylate synthase</fullName>
    </recommendedName>
    <alternativeName>
        <fullName evidence="5">RNA-uridine isomerase</fullName>
    </alternativeName>
</protein>
<dbReference type="PROSITE" id="PS01129">
    <property type="entry name" value="PSI_RLU"/>
    <property type="match status" value="1"/>
</dbReference>
<name>A0A6N7XMI0_9ACTN</name>
<dbReference type="InterPro" id="IPR050188">
    <property type="entry name" value="RluA_PseudoU_synthase"/>
</dbReference>
<evidence type="ECO:0000256" key="1">
    <source>
        <dbReference type="ARBA" id="ARBA00000073"/>
    </source>
</evidence>
<evidence type="ECO:0000256" key="5">
    <source>
        <dbReference type="ARBA" id="ARBA00033164"/>
    </source>
</evidence>
<reference evidence="7 8" key="1">
    <citation type="submission" date="2019-08" db="EMBL/GenBank/DDBJ databases">
        <title>In-depth cultivation of the pig gut microbiome towards novel bacterial diversity and tailored functional studies.</title>
        <authorList>
            <person name="Wylensek D."/>
            <person name="Hitch T.C.A."/>
            <person name="Clavel T."/>
        </authorList>
    </citation>
    <scope>NUCLEOTIDE SEQUENCE [LARGE SCALE GENOMIC DNA]</scope>
    <source>
        <strain evidence="7 8">CA-Schmier-601-WT-1</strain>
    </source>
</reference>
<feature type="domain" description="Pseudouridine synthase RsuA/RluA-like" evidence="6">
    <location>
        <begin position="14"/>
        <end position="163"/>
    </location>
</feature>
<dbReference type="RefSeq" id="WP_154434584.1">
    <property type="nucleotide sequence ID" value="NZ_VUNC01000003.1"/>
</dbReference>
<dbReference type="Proteomes" id="UP000469325">
    <property type="component" value="Unassembled WGS sequence"/>
</dbReference>
<dbReference type="GO" id="GO:0009982">
    <property type="term" value="F:pseudouridine synthase activity"/>
    <property type="evidence" value="ECO:0007669"/>
    <property type="project" value="InterPro"/>
</dbReference>
<dbReference type="SUPFAM" id="SSF55120">
    <property type="entry name" value="Pseudouridine synthase"/>
    <property type="match status" value="1"/>
</dbReference>
<evidence type="ECO:0000313" key="7">
    <source>
        <dbReference type="EMBL" id="MST72448.1"/>
    </source>
</evidence>
<dbReference type="PANTHER" id="PTHR21600:SF44">
    <property type="entry name" value="RIBOSOMAL LARGE SUBUNIT PSEUDOURIDINE SYNTHASE D"/>
    <property type="match status" value="1"/>
</dbReference>
<proteinExistence type="inferred from homology"/>
<comment type="catalytic activity">
    <reaction evidence="1">
        <text>a uridine in RNA = a pseudouridine in RNA</text>
        <dbReference type="Rhea" id="RHEA:48348"/>
        <dbReference type="Rhea" id="RHEA-COMP:12068"/>
        <dbReference type="Rhea" id="RHEA-COMP:12069"/>
        <dbReference type="ChEBI" id="CHEBI:65314"/>
        <dbReference type="ChEBI" id="CHEBI:65315"/>
    </reaction>
</comment>
<dbReference type="GO" id="GO:0140098">
    <property type="term" value="F:catalytic activity, acting on RNA"/>
    <property type="evidence" value="ECO:0007669"/>
    <property type="project" value="UniProtKB-ARBA"/>
</dbReference>
<evidence type="ECO:0000259" key="6">
    <source>
        <dbReference type="Pfam" id="PF00849"/>
    </source>
</evidence>
<dbReference type="GO" id="GO:0000455">
    <property type="term" value="P:enzyme-directed rRNA pseudouridine synthesis"/>
    <property type="evidence" value="ECO:0007669"/>
    <property type="project" value="TreeGrafter"/>
</dbReference>
<dbReference type="InterPro" id="IPR006224">
    <property type="entry name" value="PsdUridine_synth_RluA-like_CS"/>
</dbReference>
<accession>A0A6N7XMI0</accession>
<sequence length="231" mass="25320">MSSVRVTYRDRWVLAADKPQGLLVHGDGTGAPTLTDRVTDLLRGEGDAATRPQALQRLDVDTSGLVLLSLDPSTQPAFDALVAGHQMGKRYLAVVEGRLPRGTRTISLPLGRDRHDARLMRVSRTGKPSQTVVTPLAVAGGQTLVRVELLTGRRHQIRVHLAHLGFPIAGDRLYGRPALRGRRGQTLMLHALEEEFDHPVTGEHLLVRTEFPQRFLDAFPDCPGLWEGGAT</sequence>
<keyword evidence="8" id="KW-1185">Reference proteome</keyword>
<dbReference type="Gene3D" id="3.30.2350.10">
    <property type="entry name" value="Pseudouridine synthase"/>
    <property type="match status" value="1"/>
</dbReference>
<comment type="caution">
    <text evidence="7">The sequence shown here is derived from an EMBL/GenBank/DDBJ whole genome shotgun (WGS) entry which is preliminary data.</text>
</comment>
<keyword evidence="3" id="KW-0413">Isomerase</keyword>
<dbReference type="CDD" id="cd02869">
    <property type="entry name" value="PseudoU_synth_RluA_like"/>
    <property type="match status" value="1"/>
</dbReference>
<evidence type="ECO:0000256" key="4">
    <source>
        <dbReference type="ARBA" id="ARBA00031870"/>
    </source>
</evidence>
<evidence type="ECO:0000256" key="3">
    <source>
        <dbReference type="ARBA" id="ARBA00023235"/>
    </source>
</evidence>
<dbReference type="EMBL" id="VUNC01000003">
    <property type="protein sequence ID" value="MST72448.1"/>
    <property type="molecule type" value="Genomic_DNA"/>
</dbReference>
<evidence type="ECO:0000256" key="2">
    <source>
        <dbReference type="ARBA" id="ARBA00010876"/>
    </source>
</evidence>
<dbReference type="InterPro" id="IPR020103">
    <property type="entry name" value="PsdUridine_synth_cat_dom_sf"/>
</dbReference>
<dbReference type="InterPro" id="IPR006145">
    <property type="entry name" value="PsdUridine_synth_RsuA/RluA"/>
</dbReference>
<dbReference type="GO" id="GO:0003723">
    <property type="term" value="F:RNA binding"/>
    <property type="evidence" value="ECO:0007669"/>
    <property type="project" value="InterPro"/>
</dbReference>
<evidence type="ECO:0000313" key="8">
    <source>
        <dbReference type="Proteomes" id="UP000469325"/>
    </source>
</evidence>